<dbReference type="GO" id="GO:0005783">
    <property type="term" value="C:endoplasmic reticulum"/>
    <property type="evidence" value="ECO:0007669"/>
    <property type="project" value="TreeGrafter"/>
</dbReference>
<dbReference type="InterPro" id="IPR019308">
    <property type="entry name" value="TMEM214"/>
</dbReference>
<keyword evidence="3" id="KW-1185">Reference proteome</keyword>
<feature type="region of interest" description="Disordered" evidence="1">
    <location>
        <begin position="1"/>
        <end position="66"/>
    </location>
</feature>
<dbReference type="OrthoDB" id="10022292at2759"/>
<sequence length="588" mass="64962">MEENYVAFESSANGDHEATANAHSNNNDHGWQKVTYPKRQRKTKSSNPLTNPGKAVPNGSLNGAENVFHSLEQQSEERRRRILEAQRAAANADAPARSKHRSDDEEADESDEEGVVDNGKAEEVKKVKTKKPKKPKVTVPDAAAQIDADNLSAFLADISASFESQQIQLMRFADYFGRSFSAVSAAQFPWVKILRESTVAKLADIPLSHISEPVYKTSIDWINKRSLEALSSFVVWSLDSILADLVSQQAGAKGSKKGVPQASSKSQVAMFIGVAMVLRRKPDVLVNLLPTLRENAKYQGHDKLPIIIWMAVQSCQGDLAVGLYAWACNLLPVVSGKSCNTQSRDLVLQLVERILSTPKARQVLVNSAVRKGERLIPPSAFEILIRVTFPASSTKMKATERFEAVYPTLKEVALAGSLGSKAMKQVSQQILSFAVKAAAESTPELSTEATDIFIWCLTQNANCFKQWDEVYEDNIEASVSILKKLSEEWKEHSAKLSSLEPLRETLKNFRNKNEKALASEARAAHHASLFKDADKYCKGILGRVSRGGWCMRVAFASLSLPLLLVLLSNMESLEWKKLSVVFSSQQPF</sequence>
<gene>
    <name evidence="2" type="ORF">FH972_014978</name>
</gene>
<proteinExistence type="predicted"/>
<dbReference type="PANTHER" id="PTHR13448:SF14">
    <property type="entry name" value="F26K24.17 PROTEIN"/>
    <property type="match status" value="1"/>
</dbReference>
<dbReference type="Pfam" id="PF10151">
    <property type="entry name" value="TMEM214"/>
    <property type="match status" value="1"/>
</dbReference>
<name>A0A5N6REK0_9ROSI</name>
<dbReference type="EMBL" id="CM017326">
    <property type="protein sequence ID" value="KAE8076317.1"/>
    <property type="molecule type" value="Genomic_DNA"/>
</dbReference>
<organism evidence="2 3">
    <name type="scientific">Carpinus fangiana</name>
    <dbReference type="NCBI Taxonomy" id="176857"/>
    <lineage>
        <taxon>Eukaryota</taxon>
        <taxon>Viridiplantae</taxon>
        <taxon>Streptophyta</taxon>
        <taxon>Embryophyta</taxon>
        <taxon>Tracheophyta</taxon>
        <taxon>Spermatophyta</taxon>
        <taxon>Magnoliopsida</taxon>
        <taxon>eudicotyledons</taxon>
        <taxon>Gunneridae</taxon>
        <taxon>Pentapetalae</taxon>
        <taxon>rosids</taxon>
        <taxon>fabids</taxon>
        <taxon>Fagales</taxon>
        <taxon>Betulaceae</taxon>
        <taxon>Carpinus</taxon>
    </lineage>
</organism>
<accession>A0A5N6REK0</accession>
<evidence type="ECO:0000256" key="1">
    <source>
        <dbReference type="SAM" id="MobiDB-lite"/>
    </source>
</evidence>
<evidence type="ECO:0000313" key="2">
    <source>
        <dbReference type="EMBL" id="KAE8076317.1"/>
    </source>
</evidence>
<dbReference type="PANTHER" id="PTHR13448">
    <property type="entry name" value="TRANSMEMBRANE PROTEIN 214"/>
    <property type="match status" value="1"/>
</dbReference>
<dbReference type="Proteomes" id="UP000327013">
    <property type="component" value="Chromosome 6"/>
</dbReference>
<feature type="region of interest" description="Disordered" evidence="1">
    <location>
        <begin position="86"/>
        <end position="132"/>
    </location>
</feature>
<dbReference type="GO" id="GO:0005794">
    <property type="term" value="C:Golgi apparatus"/>
    <property type="evidence" value="ECO:0007669"/>
    <property type="project" value="TreeGrafter"/>
</dbReference>
<feature type="compositionally biased region" description="Acidic residues" evidence="1">
    <location>
        <begin position="104"/>
        <end position="115"/>
    </location>
</feature>
<protein>
    <submittedName>
        <fullName evidence="2">Uncharacterized protein</fullName>
    </submittedName>
</protein>
<reference evidence="2 3" key="1">
    <citation type="submission" date="2019-06" db="EMBL/GenBank/DDBJ databases">
        <title>A chromosomal-level reference genome of Carpinus fangiana (Coryloideae, Betulaceae).</title>
        <authorList>
            <person name="Yang X."/>
            <person name="Wang Z."/>
            <person name="Zhang L."/>
            <person name="Hao G."/>
            <person name="Liu J."/>
            <person name="Yang Y."/>
        </authorList>
    </citation>
    <scope>NUCLEOTIDE SEQUENCE [LARGE SCALE GENOMIC DNA]</scope>
    <source>
        <strain evidence="2">Cfa_2016G</strain>
        <tissue evidence="2">Leaf</tissue>
    </source>
</reference>
<feature type="compositionally biased region" description="Low complexity" evidence="1">
    <location>
        <begin position="86"/>
        <end position="95"/>
    </location>
</feature>
<dbReference type="AlphaFoldDB" id="A0A5N6REK0"/>
<evidence type="ECO:0000313" key="3">
    <source>
        <dbReference type="Proteomes" id="UP000327013"/>
    </source>
</evidence>